<dbReference type="InterPro" id="IPR001283">
    <property type="entry name" value="CRISP-related"/>
</dbReference>
<dbReference type="InterPro" id="IPR035940">
    <property type="entry name" value="CAP_sf"/>
</dbReference>
<dbReference type="InterPro" id="IPR014044">
    <property type="entry name" value="CAP_dom"/>
</dbReference>
<reference evidence="2 3" key="1">
    <citation type="submission" date="2012-10" db="EMBL/GenBank/DDBJ databases">
        <title>Genome sequencing and analysis of entomopathogenic fungi Beauveria bassiana D1-5.</title>
        <authorList>
            <person name="Li Q."/>
            <person name="Wang L."/>
            <person name="Zhang Z."/>
            <person name="Wang Q."/>
            <person name="Ren J."/>
            <person name="Wang M."/>
            <person name="Xu W."/>
            <person name="Wang J."/>
            <person name="Lu Y."/>
            <person name="Du Q."/>
            <person name="Sun Z."/>
        </authorList>
    </citation>
    <scope>NUCLEOTIDE SEQUENCE [LARGE SCALE GENOMIC DNA]</scope>
    <source>
        <strain evidence="2 3">D1-5</strain>
    </source>
</reference>
<dbReference type="OrthoDB" id="43654at2759"/>
<dbReference type="AlphaFoldDB" id="A0A0A2VMH6"/>
<evidence type="ECO:0000313" key="2">
    <source>
        <dbReference type="EMBL" id="KGQ08808.1"/>
    </source>
</evidence>
<dbReference type="eggNOG" id="KOG3017">
    <property type="taxonomic scope" value="Eukaryota"/>
</dbReference>
<dbReference type="PANTHER" id="PTHR10334">
    <property type="entry name" value="CYSTEINE-RICH SECRETORY PROTEIN-RELATED"/>
    <property type="match status" value="1"/>
</dbReference>
<dbReference type="HOGENOM" id="CLU_1077641_0_0_1"/>
<dbReference type="SMART" id="SM00198">
    <property type="entry name" value="SCP"/>
    <property type="match status" value="1"/>
</dbReference>
<evidence type="ECO:0000259" key="1">
    <source>
        <dbReference type="SMART" id="SM00198"/>
    </source>
</evidence>
<dbReference type="Pfam" id="PF00188">
    <property type="entry name" value="CAP"/>
    <property type="match status" value="1"/>
</dbReference>
<organism evidence="2 3">
    <name type="scientific">Beauveria bassiana D1-5</name>
    <dbReference type="NCBI Taxonomy" id="1245745"/>
    <lineage>
        <taxon>Eukaryota</taxon>
        <taxon>Fungi</taxon>
        <taxon>Dikarya</taxon>
        <taxon>Ascomycota</taxon>
        <taxon>Pezizomycotina</taxon>
        <taxon>Sordariomycetes</taxon>
        <taxon>Hypocreomycetidae</taxon>
        <taxon>Hypocreales</taxon>
        <taxon>Cordycipitaceae</taxon>
        <taxon>Beauveria</taxon>
    </lineage>
</organism>
<dbReference type="Gene3D" id="3.40.33.10">
    <property type="entry name" value="CAP"/>
    <property type="match status" value="1"/>
</dbReference>
<dbReference type="STRING" id="1245745.A0A0A2VMH6"/>
<evidence type="ECO:0000313" key="3">
    <source>
        <dbReference type="Proteomes" id="UP000030106"/>
    </source>
</evidence>
<gene>
    <name evidence="2" type="ORF">BBAD15_g5862</name>
</gene>
<dbReference type="SUPFAM" id="SSF55797">
    <property type="entry name" value="PR-1-like"/>
    <property type="match status" value="1"/>
</dbReference>
<dbReference type="Proteomes" id="UP000030106">
    <property type="component" value="Unassembled WGS sequence"/>
</dbReference>
<name>A0A0A2VMH6_BEABA</name>
<feature type="domain" description="SCP" evidence="1">
    <location>
        <begin position="110"/>
        <end position="254"/>
    </location>
</feature>
<comment type="caution">
    <text evidence="2">The sequence shown here is derived from an EMBL/GenBank/DDBJ whole genome shotgun (WGS) entry which is preliminary data.</text>
</comment>
<accession>A0A0A2VMH6</accession>
<sequence length="258" mass="28906">MRLIEPRANFFTKLSWSVNVCAFHRSSGATGCQLAAAGRFVRQSEQTQEHRYSPLSSLLLLAWLIVTHPRLICLITNPPSYRLHAPFHMHLSKIKAIIASTALTISAQSDDLVSAFNMVNQARAERFVKPLSWSPDLAAYAQLWANLMASSQVPFQHAAGAYRPSQGEVLYVQEASGCHPSYDEPFQSAMRAWLAQAPLYDDKPIVTGHEPWLHWSQCMWLGSTEIGCARAYSISEAYKIFVVCRFSPEGNVYGQKPF</sequence>
<proteinExistence type="predicted"/>
<dbReference type="PRINTS" id="PR00837">
    <property type="entry name" value="V5TPXLIKE"/>
</dbReference>
<protein>
    <submittedName>
        <fullName evidence="2">Pathogenesis-related protein 1</fullName>
    </submittedName>
</protein>
<dbReference type="EMBL" id="ANFO01000539">
    <property type="protein sequence ID" value="KGQ08808.1"/>
    <property type="molecule type" value="Genomic_DNA"/>
</dbReference>